<reference evidence="3" key="1">
    <citation type="journal article" date="2019" name="Int. J. Syst. Evol. Microbiol.">
        <title>The Global Catalogue of Microorganisms (GCM) 10K type strain sequencing project: providing services to taxonomists for standard genome sequencing and annotation.</title>
        <authorList>
            <consortium name="The Broad Institute Genomics Platform"/>
            <consortium name="The Broad Institute Genome Sequencing Center for Infectious Disease"/>
            <person name="Wu L."/>
            <person name="Ma J."/>
        </authorList>
    </citation>
    <scope>NUCLEOTIDE SEQUENCE [LARGE SCALE GENOMIC DNA]</scope>
    <source>
        <strain evidence="3">CGMCC 4.7382</strain>
    </source>
</reference>
<proteinExistence type="predicted"/>
<feature type="region of interest" description="Disordered" evidence="1">
    <location>
        <begin position="1"/>
        <end position="44"/>
    </location>
</feature>
<name>A0ABW2KPY4_9ACTN</name>
<protein>
    <submittedName>
        <fullName evidence="2">Uncharacterized protein</fullName>
    </submittedName>
</protein>
<organism evidence="2 3">
    <name type="scientific">Marinactinospora rubrisoli</name>
    <dbReference type="NCBI Taxonomy" id="2715399"/>
    <lineage>
        <taxon>Bacteria</taxon>
        <taxon>Bacillati</taxon>
        <taxon>Actinomycetota</taxon>
        <taxon>Actinomycetes</taxon>
        <taxon>Streptosporangiales</taxon>
        <taxon>Nocardiopsidaceae</taxon>
        <taxon>Marinactinospora</taxon>
    </lineage>
</organism>
<feature type="compositionally biased region" description="Basic and acidic residues" evidence="1">
    <location>
        <begin position="1"/>
        <end position="22"/>
    </location>
</feature>
<evidence type="ECO:0000313" key="3">
    <source>
        <dbReference type="Proteomes" id="UP001596540"/>
    </source>
</evidence>
<accession>A0ABW2KPY4</accession>
<sequence length="44" mass="4575">MGVHGDREPTDTSRRFERDGTEPPKNGQGDPAPTQNGGARAPGG</sequence>
<dbReference type="RefSeq" id="WP_379874104.1">
    <property type="nucleotide sequence ID" value="NZ_JBHTBH010000019.1"/>
</dbReference>
<evidence type="ECO:0000256" key="1">
    <source>
        <dbReference type="SAM" id="MobiDB-lite"/>
    </source>
</evidence>
<comment type="caution">
    <text evidence="2">The sequence shown here is derived from an EMBL/GenBank/DDBJ whole genome shotgun (WGS) entry which is preliminary data.</text>
</comment>
<keyword evidence="3" id="KW-1185">Reference proteome</keyword>
<gene>
    <name evidence="2" type="ORF">ACFQRF_26650</name>
</gene>
<evidence type="ECO:0000313" key="2">
    <source>
        <dbReference type="EMBL" id="MFC7331326.1"/>
    </source>
</evidence>
<dbReference type="Proteomes" id="UP001596540">
    <property type="component" value="Unassembled WGS sequence"/>
</dbReference>
<dbReference type="EMBL" id="JBHTBH010000019">
    <property type="protein sequence ID" value="MFC7331326.1"/>
    <property type="molecule type" value="Genomic_DNA"/>
</dbReference>